<keyword evidence="2 3" id="KW-0371">Homeobox</keyword>
<dbReference type="GO" id="GO:0000977">
    <property type="term" value="F:RNA polymerase II transcription regulatory region sequence-specific DNA binding"/>
    <property type="evidence" value="ECO:0007669"/>
    <property type="project" value="TreeGrafter"/>
</dbReference>
<feature type="region of interest" description="Disordered" evidence="4">
    <location>
        <begin position="174"/>
        <end position="195"/>
    </location>
</feature>
<keyword evidence="2 3" id="KW-0238">DNA-binding</keyword>
<evidence type="ECO:0000256" key="1">
    <source>
        <dbReference type="ARBA" id="ARBA00004123"/>
    </source>
</evidence>
<evidence type="ECO:0000256" key="2">
    <source>
        <dbReference type="PROSITE-ProRule" id="PRU00108"/>
    </source>
</evidence>
<feature type="compositionally biased region" description="Polar residues" evidence="4">
    <location>
        <begin position="127"/>
        <end position="137"/>
    </location>
</feature>
<reference evidence="7" key="1">
    <citation type="submission" date="2022-11" db="UniProtKB">
        <authorList>
            <consortium name="WormBaseParasite"/>
        </authorList>
    </citation>
    <scope>IDENTIFICATION</scope>
</reference>
<sequence length="477" mass="52756">MLAADDLTFSGVSTQQQQQSAFAAAAAYFNASNVVDVSGGSIQPRKNRRERTTFTRAQLDVLEDQFAQSPYPDVYLREQIASRIQLQESRIQQRQQDKQTKPHKPQTVAAMKTARIAAAQQAAASQNGNLNGHSISLKSGGERKRASNKNLNYVGKFEPHEDVIGLSNNFVGMGNESRSEPESGGTPLQSTNQQQQQIKLELFNNSNNSSSLLNASKFFGVVPQHSPPPYNHQFNLFGNPFFQRHYGQITNNDNPTQQVEIKNENVLGFGNITATPTSFSPQPTIKNKQQNSSEITEELTKILNEQKNNTTITTTNLPLPQIFNSSLESATNIQNCWQMDALTNGMELTKILNEQKNNTTITTTNLPLPQIFNSSLESTTNIQNCWQMDALTNGMGYMPSYPTTNLAASSSTVSDFAFPATMTYPACLNMEQQTPKLTASSLYSYDTSCVAALYGAPFINDSYSINQGSNQQQQYFN</sequence>
<evidence type="ECO:0000313" key="6">
    <source>
        <dbReference type="Proteomes" id="UP000887560"/>
    </source>
</evidence>
<evidence type="ECO:0000259" key="5">
    <source>
        <dbReference type="PROSITE" id="PS50071"/>
    </source>
</evidence>
<dbReference type="Gene3D" id="1.10.10.60">
    <property type="entry name" value="Homeodomain-like"/>
    <property type="match status" value="1"/>
</dbReference>
<keyword evidence="2 3" id="KW-0539">Nucleus</keyword>
<feature type="domain" description="Homeobox" evidence="5">
    <location>
        <begin position="45"/>
        <end position="105"/>
    </location>
</feature>
<dbReference type="InterPro" id="IPR009057">
    <property type="entry name" value="Homeodomain-like_sf"/>
</dbReference>
<organism evidence="6 7">
    <name type="scientific">Meloidogyne floridensis</name>
    <dbReference type="NCBI Taxonomy" id="298350"/>
    <lineage>
        <taxon>Eukaryota</taxon>
        <taxon>Metazoa</taxon>
        <taxon>Ecdysozoa</taxon>
        <taxon>Nematoda</taxon>
        <taxon>Chromadorea</taxon>
        <taxon>Rhabditida</taxon>
        <taxon>Tylenchina</taxon>
        <taxon>Tylenchomorpha</taxon>
        <taxon>Tylenchoidea</taxon>
        <taxon>Meloidogynidae</taxon>
        <taxon>Meloidogyninae</taxon>
        <taxon>Meloidogyne</taxon>
    </lineage>
</organism>
<dbReference type="SUPFAM" id="SSF46689">
    <property type="entry name" value="Homeodomain-like"/>
    <property type="match status" value="1"/>
</dbReference>
<keyword evidence="6" id="KW-1185">Reference proteome</keyword>
<dbReference type="AlphaFoldDB" id="A0A915PDH9"/>
<feature type="compositionally biased region" description="Low complexity" evidence="4">
    <location>
        <begin position="109"/>
        <end position="126"/>
    </location>
</feature>
<dbReference type="InterPro" id="IPR050649">
    <property type="entry name" value="Paired_Homeobox_TFs"/>
</dbReference>
<dbReference type="PANTHER" id="PTHR24329:SF543">
    <property type="entry name" value="FI01017P-RELATED"/>
    <property type="match status" value="1"/>
</dbReference>
<accession>A0A915PDH9</accession>
<dbReference type="PROSITE" id="PS50071">
    <property type="entry name" value="HOMEOBOX_2"/>
    <property type="match status" value="1"/>
</dbReference>
<dbReference type="Proteomes" id="UP000887560">
    <property type="component" value="Unplaced"/>
</dbReference>
<evidence type="ECO:0000256" key="4">
    <source>
        <dbReference type="SAM" id="MobiDB-lite"/>
    </source>
</evidence>
<feature type="region of interest" description="Disordered" evidence="4">
    <location>
        <begin position="88"/>
        <end position="144"/>
    </location>
</feature>
<dbReference type="Pfam" id="PF00046">
    <property type="entry name" value="Homeodomain"/>
    <property type="match status" value="1"/>
</dbReference>
<protein>
    <submittedName>
        <fullName evidence="7">Homeobox domain-containing protein</fullName>
    </submittedName>
</protein>
<evidence type="ECO:0000256" key="3">
    <source>
        <dbReference type="RuleBase" id="RU000682"/>
    </source>
</evidence>
<comment type="subcellular location">
    <subcellularLocation>
        <location evidence="1 2 3">Nucleus</location>
    </subcellularLocation>
</comment>
<dbReference type="InterPro" id="IPR001356">
    <property type="entry name" value="HD"/>
</dbReference>
<dbReference type="CDD" id="cd00086">
    <property type="entry name" value="homeodomain"/>
    <property type="match status" value="1"/>
</dbReference>
<feature type="DNA-binding region" description="Homeobox" evidence="2">
    <location>
        <begin position="47"/>
        <end position="106"/>
    </location>
</feature>
<dbReference type="SMART" id="SM00389">
    <property type="entry name" value="HOX"/>
    <property type="match status" value="1"/>
</dbReference>
<feature type="region of interest" description="Disordered" evidence="4">
    <location>
        <begin position="274"/>
        <end position="293"/>
    </location>
</feature>
<evidence type="ECO:0000313" key="7">
    <source>
        <dbReference type="WBParaSite" id="scf7180000424384.g12927"/>
    </source>
</evidence>
<dbReference type="GO" id="GO:0000981">
    <property type="term" value="F:DNA-binding transcription factor activity, RNA polymerase II-specific"/>
    <property type="evidence" value="ECO:0007669"/>
    <property type="project" value="TreeGrafter"/>
</dbReference>
<proteinExistence type="predicted"/>
<dbReference type="PANTHER" id="PTHR24329">
    <property type="entry name" value="HOMEOBOX PROTEIN ARISTALESS"/>
    <property type="match status" value="1"/>
</dbReference>
<name>A0A915PDH9_9BILA</name>
<dbReference type="WBParaSite" id="scf7180000424384.g12927">
    <property type="protein sequence ID" value="scf7180000424384.g12927"/>
    <property type="gene ID" value="scf7180000424384.g12927"/>
</dbReference>
<dbReference type="GO" id="GO:0005634">
    <property type="term" value="C:nucleus"/>
    <property type="evidence" value="ECO:0007669"/>
    <property type="project" value="UniProtKB-SubCell"/>
</dbReference>